<dbReference type="Pfam" id="PF13977">
    <property type="entry name" value="TetR_C_6"/>
    <property type="match status" value="1"/>
</dbReference>
<dbReference type="InterPro" id="IPR036271">
    <property type="entry name" value="Tet_transcr_reg_TetR-rel_C_sf"/>
</dbReference>
<feature type="domain" description="HTH tetR-type" evidence="6">
    <location>
        <begin position="3"/>
        <end position="63"/>
    </location>
</feature>
<dbReference type="PROSITE" id="PS50977">
    <property type="entry name" value="HTH_TETR_2"/>
    <property type="match status" value="1"/>
</dbReference>
<keyword evidence="2" id="KW-0805">Transcription regulation</keyword>
<gene>
    <name evidence="7" type="ORF">HHUB_2507</name>
</gene>
<dbReference type="InterPro" id="IPR039538">
    <property type="entry name" value="BetI_C"/>
</dbReference>
<keyword evidence="1" id="KW-0678">Repressor</keyword>
<evidence type="ECO:0000256" key="1">
    <source>
        <dbReference type="ARBA" id="ARBA00022491"/>
    </source>
</evidence>
<dbReference type="KEGG" id="hhb:Hhub_2507"/>
<proteinExistence type="predicted"/>
<dbReference type="STRING" id="1407499.HHUB_2507"/>
<evidence type="ECO:0000259" key="6">
    <source>
        <dbReference type="PROSITE" id="PS50977"/>
    </source>
</evidence>
<evidence type="ECO:0000256" key="3">
    <source>
        <dbReference type="ARBA" id="ARBA00023125"/>
    </source>
</evidence>
<sequence length="198" mass="22161">MAAQPTDEILEATYRALCEHGYADLTVQDIADNSEKSKATIHYHYDSKHDLFEAFLEDLYDDYTDHVDDVSGETHREQLLALVEFSLAEGGDVPGIDFRTAMLEIKAQAPYDEGFRERLTDFDGYLADRIESVVAAGVEAGEFRDDVDPETTAEFLVTTIKGAHTRRVSVNHPLDRIRETLAEYVETRLVADGAEVTA</sequence>
<evidence type="ECO:0000256" key="5">
    <source>
        <dbReference type="PROSITE-ProRule" id="PRU00335"/>
    </source>
</evidence>
<keyword evidence="3 5" id="KW-0238">DNA-binding</keyword>
<dbReference type="EMBL" id="LN831302">
    <property type="protein sequence ID" value="CQH57279.1"/>
    <property type="molecule type" value="Genomic_DNA"/>
</dbReference>
<dbReference type="GeneID" id="26659144"/>
<dbReference type="PANTHER" id="PTHR30055">
    <property type="entry name" value="HTH-TYPE TRANSCRIPTIONAL REGULATOR RUTR"/>
    <property type="match status" value="1"/>
</dbReference>
<dbReference type="InterPro" id="IPR001647">
    <property type="entry name" value="HTH_TetR"/>
</dbReference>
<dbReference type="Pfam" id="PF00440">
    <property type="entry name" value="TetR_N"/>
    <property type="match status" value="1"/>
</dbReference>
<evidence type="ECO:0000256" key="4">
    <source>
        <dbReference type="ARBA" id="ARBA00023163"/>
    </source>
</evidence>
<evidence type="ECO:0000256" key="2">
    <source>
        <dbReference type="ARBA" id="ARBA00023015"/>
    </source>
</evidence>
<dbReference type="OrthoDB" id="135877at2157"/>
<dbReference type="AlphaFoldDB" id="A0A0U5H0P5"/>
<dbReference type="InterPro" id="IPR050109">
    <property type="entry name" value="HTH-type_TetR-like_transc_reg"/>
</dbReference>
<dbReference type="GO" id="GO:0000976">
    <property type="term" value="F:transcription cis-regulatory region binding"/>
    <property type="evidence" value="ECO:0007669"/>
    <property type="project" value="TreeGrafter"/>
</dbReference>
<name>A0A0U5H0P5_9EURY</name>
<dbReference type="RefSeq" id="WP_059056947.1">
    <property type="nucleotide sequence ID" value="NZ_CEML01000001.1"/>
</dbReference>
<dbReference type="PRINTS" id="PR00455">
    <property type="entry name" value="HTHTETR"/>
</dbReference>
<evidence type="ECO:0000313" key="7">
    <source>
        <dbReference type="EMBL" id="CQH57279.1"/>
    </source>
</evidence>
<protein>
    <submittedName>
        <fullName evidence="7">TetR family transcription regulator</fullName>
    </submittedName>
</protein>
<dbReference type="InterPro" id="IPR009057">
    <property type="entry name" value="Homeodomain-like_sf"/>
</dbReference>
<dbReference type="SUPFAM" id="SSF48498">
    <property type="entry name" value="Tetracyclin repressor-like, C-terminal domain"/>
    <property type="match status" value="1"/>
</dbReference>
<dbReference type="GO" id="GO:0003700">
    <property type="term" value="F:DNA-binding transcription factor activity"/>
    <property type="evidence" value="ECO:0007669"/>
    <property type="project" value="TreeGrafter"/>
</dbReference>
<accession>A0A0U5H0P5</accession>
<dbReference type="Proteomes" id="UP000066737">
    <property type="component" value="Chromosome I"/>
</dbReference>
<dbReference type="PANTHER" id="PTHR30055:SF234">
    <property type="entry name" value="HTH-TYPE TRANSCRIPTIONAL REGULATOR BETI"/>
    <property type="match status" value="1"/>
</dbReference>
<keyword evidence="8" id="KW-1185">Reference proteome</keyword>
<keyword evidence="4" id="KW-0804">Transcription</keyword>
<evidence type="ECO:0000313" key="8">
    <source>
        <dbReference type="Proteomes" id="UP000066737"/>
    </source>
</evidence>
<dbReference type="SUPFAM" id="SSF46689">
    <property type="entry name" value="Homeodomain-like"/>
    <property type="match status" value="1"/>
</dbReference>
<organism evidence="7 8">
    <name type="scientific">Halobacterium hubeiense</name>
    <dbReference type="NCBI Taxonomy" id="1407499"/>
    <lineage>
        <taxon>Archaea</taxon>
        <taxon>Methanobacteriati</taxon>
        <taxon>Methanobacteriota</taxon>
        <taxon>Stenosarchaea group</taxon>
        <taxon>Halobacteria</taxon>
        <taxon>Halobacteriales</taxon>
        <taxon>Halobacteriaceae</taxon>
        <taxon>Halobacterium</taxon>
    </lineage>
</organism>
<reference evidence="8" key="1">
    <citation type="journal article" date="2016" name="Environ. Microbiol.">
        <title>The complete genome of a viable archaeum isolated from 123-million-year-old rock salt.</title>
        <authorList>
            <person name="Jaakkola S.T."/>
            <person name="Pfeiffer F."/>
            <person name="Ravantti J.J."/>
            <person name="Guo Q."/>
            <person name="Liu Y."/>
            <person name="Chen X."/>
            <person name="Ma H."/>
            <person name="Yang C."/>
            <person name="Oksanen H.M."/>
            <person name="Bamford D.H."/>
        </authorList>
    </citation>
    <scope>NUCLEOTIDE SEQUENCE</scope>
    <source>
        <strain evidence="8">JI20-1</strain>
    </source>
</reference>
<feature type="DNA-binding region" description="H-T-H motif" evidence="5">
    <location>
        <begin position="26"/>
        <end position="45"/>
    </location>
</feature>
<dbReference type="Gene3D" id="1.10.357.10">
    <property type="entry name" value="Tetracycline Repressor, domain 2"/>
    <property type="match status" value="1"/>
</dbReference>